<dbReference type="EMBL" id="QZAB01000255">
    <property type="protein sequence ID" value="RQD86581.1"/>
    <property type="molecule type" value="Genomic_DNA"/>
</dbReference>
<dbReference type="PANTHER" id="PTHR42195:SF1">
    <property type="entry name" value="ZINC FINGER PROTEIN"/>
    <property type="match status" value="1"/>
</dbReference>
<organism evidence="1 2">
    <name type="scientific">Methanosalsum natronophilum</name>
    <dbReference type="NCBI Taxonomy" id="768733"/>
    <lineage>
        <taxon>Archaea</taxon>
        <taxon>Methanobacteriati</taxon>
        <taxon>Methanobacteriota</taxon>
        <taxon>Stenosarchaea group</taxon>
        <taxon>Methanomicrobia</taxon>
        <taxon>Methanosarcinales</taxon>
        <taxon>Methanosarcinaceae</taxon>
        <taxon>Methanosalsum</taxon>
    </lineage>
</organism>
<evidence type="ECO:0000313" key="1">
    <source>
        <dbReference type="EMBL" id="RQD86581.1"/>
    </source>
</evidence>
<dbReference type="Pfam" id="PF19769">
    <property type="entry name" value="CPxCG_zf"/>
    <property type="match status" value="1"/>
</dbReference>
<dbReference type="AlphaFoldDB" id="A0A424YZ62"/>
<dbReference type="PANTHER" id="PTHR42195">
    <property type="entry name" value="UCP015877 FAMILY PROTEIN"/>
    <property type="match status" value="1"/>
</dbReference>
<proteinExistence type="predicted"/>
<name>A0A424YZ62_9EURY</name>
<dbReference type="RefSeq" id="WP_259134714.1">
    <property type="nucleotide sequence ID" value="NZ_JANUCS010000007.1"/>
</dbReference>
<comment type="caution">
    <text evidence="1">The sequence shown here is derived from an EMBL/GenBank/DDBJ whole genome shotgun (WGS) entry which is preliminary data.</text>
</comment>
<evidence type="ECO:0000313" key="2">
    <source>
        <dbReference type="Proteomes" id="UP000284763"/>
    </source>
</evidence>
<dbReference type="PIRSF" id="PIRSF015877">
    <property type="entry name" value="UCP015877"/>
    <property type="match status" value="1"/>
</dbReference>
<accession>A0A424YZ62</accession>
<dbReference type="InterPro" id="IPR012041">
    <property type="entry name" value="Znf_CPxCG-like"/>
</dbReference>
<sequence>MNNKYEEIETKCPSCSKEWPVMHHFIKNGQNPLVKCNTCGFIHPIKVEATKESTIKAIISSGETTFSLNTVLDSSESIRLNDEIIIDDEASQEAYLVLITSIESDGKRVKESQVENIETIWCRDIGEVDVKFSIHSGTETIPLTKRVLGDFEFTVGSQDKIGGMFFQITHIKIRDGKLLSRKGQIAEAKHIKRIFAKKISRNWGEATSWTRVKNNMN</sequence>
<protein>
    <submittedName>
        <fullName evidence="1">Uncharacterized protein</fullName>
    </submittedName>
</protein>
<reference evidence="1 2" key="1">
    <citation type="submission" date="2018-08" db="EMBL/GenBank/DDBJ databases">
        <title>The metabolism and importance of syntrophic acetate oxidation coupled to methane or sulfide production in haloalkaline environments.</title>
        <authorList>
            <person name="Timmers P.H.A."/>
            <person name="Vavourakis C.D."/>
            <person name="Sorokin D.Y."/>
            <person name="Sinninghe Damste J.S."/>
            <person name="Muyzer G."/>
            <person name="Stams A.J.M."/>
            <person name="Plugge C.M."/>
        </authorList>
    </citation>
    <scope>NUCLEOTIDE SEQUENCE [LARGE SCALE GENOMIC DNA]</scope>
    <source>
        <strain evidence="1">MSAO_Arc3</strain>
    </source>
</reference>
<dbReference type="Proteomes" id="UP000284763">
    <property type="component" value="Unassembled WGS sequence"/>
</dbReference>
<gene>
    <name evidence="1" type="ORF">D5R95_03815</name>
</gene>